<reference evidence="2" key="1">
    <citation type="journal article" date="2022" name="bioRxiv">
        <title>Sequencing and chromosome-scale assembly of the giantPleurodeles waltlgenome.</title>
        <authorList>
            <person name="Brown T."/>
            <person name="Elewa A."/>
            <person name="Iarovenko S."/>
            <person name="Subramanian E."/>
            <person name="Araus A.J."/>
            <person name="Petzold A."/>
            <person name="Susuki M."/>
            <person name="Suzuki K.-i.T."/>
            <person name="Hayashi T."/>
            <person name="Toyoda A."/>
            <person name="Oliveira C."/>
            <person name="Osipova E."/>
            <person name="Leigh N.D."/>
            <person name="Simon A."/>
            <person name="Yun M.H."/>
        </authorList>
    </citation>
    <scope>NUCLEOTIDE SEQUENCE</scope>
    <source>
        <strain evidence="2">20211129_DDA</strain>
        <tissue evidence="2">Liver</tissue>
    </source>
</reference>
<keyword evidence="3" id="KW-1185">Reference proteome</keyword>
<dbReference type="EMBL" id="JANPWB010000010">
    <property type="protein sequence ID" value="KAJ1145859.1"/>
    <property type="molecule type" value="Genomic_DNA"/>
</dbReference>
<protein>
    <submittedName>
        <fullName evidence="2">Uncharacterized protein</fullName>
    </submittedName>
</protein>
<evidence type="ECO:0000313" key="3">
    <source>
        <dbReference type="Proteomes" id="UP001066276"/>
    </source>
</evidence>
<comment type="caution">
    <text evidence="2">The sequence shown here is derived from an EMBL/GenBank/DDBJ whole genome shotgun (WGS) entry which is preliminary data.</text>
</comment>
<dbReference type="AlphaFoldDB" id="A0AAV7QZB8"/>
<name>A0AAV7QZB8_PLEWA</name>
<evidence type="ECO:0000256" key="1">
    <source>
        <dbReference type="SAM" id="MobiDB-lite"/>
    </source>
</evidence>
<accession>A0AAV7QZB8</accession>
<dbReference type="Proteomes" id="UP001066276">
    <property type="component" value="Chromosome 6"/>
</dbReference>
<evidence type="ECO:0000313" key="2">
    <source>
        <dbReference type="EMBL" id="KAJ1145859.1"/>
    </source>
</evidence>
<organism evidence="2 3">
    <name type="scientific">Pleurodeles waltl</name>
    <name type="common">Iberian ribbed newt</name>
    <dbReference type="NCBI Taxonomy" id="8319"/>
    <lineage>
        <taxon>Eukaryota</taxon>
        <taxon>Metazoa</taxon>
        <taxon>Chordata</taxon>
        <taxon>Craniata</taxon>
        <taxon>Vertebrata</taxon>
        <taxon>Euteleostomi</taxon>
        <taxon>Amphibia</taxon>
        <taxon>Batrachia</taxon>
        <taxon>Caudata</taxon>
        <taxon>Salamandroidea</taxon>
        <taxon>Salamandridae</taxon>
        <taxon>Pleurodelinae</taxon>
        <taxon>Pleurodeles</taxon>
    </lineage>
</organism>
<proteinExistence type="predicted"/>
<gene>
    <name evidence="2" type="ORF">NDU88_012142</name>
</gene>
<feature type="compositionally biased region" description="Basic and acidic residues" evidence="1">
    <location>
        <begin position="29"/>
        <end position="48"/>
    </location>
</feature>
<sequence length="133" mass="15124">MLGNAPAQASHNHRGLQKDRFTGKMGKRKAVDFLDPPSDRKKLKERPPKLATKTKGNTHKPFEEIDQLFEEVEAILNCTVGNKGPPSLRKSLQGSKTFLKKERMTKCQPPFWSIAERFHQQTITLLPPLTKAY</sequence>
<feature type="region of interest" description="Disordered" evidence="1">
    <location>
        <begin position="1"/>
        <end position="62"/>
    </location>
</feature>